<dbReference type="GO" id="GO:0009294">
    <property type="term" value="P:DNA-mediated transformation"/>
    <property type="evidence" value="ECO:0007669"/>
    <property type="project" value="InterPro"/>
</dbReference>
<accession>A0A516GV81</accession>
<organism evidence="3 4">
    <name type="scientific">Formosa sediminum</name>
    <dbReference type="NCBI Taxonomy" id="2594004"/>
    <lineage>
        <taxon>Bacteria</taxon>
        <taxon>Pseudomonadati</taxon>
        <taxon>Bacteroidota</taxon>
        <taxon>Flavobacteriia</taxon>
        <taxon>Flavobacteriales</taxon>
        <taxon>Flavobacteriaceae</taxon>
        <taxon>Formosa</taxon>
    </lineage>
</organism>
<proteinExistence type="inferred from homology"/>
<evidence type="ECO:0000259" key="2">
    <source>
        <dbReference type="Pfam" id="PF02481"/>
    </source>
</evidence>
<dbReference type="EMBL" id="CP041637">
    <property type="protein sequence ID" value="QDO95300.1"/>
    <property type="molecule type" value="Genomic_DNA"/>
</dbReference>
<feature type="domain" description="Smf/DprA SLOG" evidence="2">
    <location>
        <begin position="79"/>
        <end position="277"/>
    </location>
</feature>
<dbReference type="Proteomes" id="UP000319209">
    <property type="component" value="Chromosome"/>
</dbReference>
<sequence>MKNTYIIALLQLPKIGPVIANKIIKTISFQILSSEDLNRALLEAQSRLKRIPKFSPETIDQAIKKAEAILVKSGQLGIQVITIYDKSYPKQFLEILNPPLVIYVQGSLKTLNQNRLLAVIGARKPSKFGLEQGYNITKHCLEFGVVIVSGLAQGTDTMAHTCALENNGKTIAVLPCGLDKIFPTQNLKLANQILEQDGVLLSEYPPGTVPQKNYFIQRNRLQSALSAGVIIIESEIEGGTMHTFKFAKTHKKPIGVLYHPLEHRSVKSAGNTAILEAKDGIKLDDYDAINYFLSNTLKQTIDLVSEVKSE</sequence>
<keyword evidence="4" id="KW-1185">Reference proteome</keyword>
<name>A0A516GV81_9FLAO</name>
<dbReference type="InterPro" id="IPR057666">
    <property type="entry name" value="DrpA_SLOG"/>
</dbReference>
<dbReference type="KEGG" id="fop:FNB79_15415"/>
<dbReference type="Gene3D" id="3.40.50.450">
    <property type="match status" value="1"/>
</dbReference>
<reference evidence="3 4" key="1">
    <citation type="submission" date="2019-07" db="EMBL/GenBank/DDBJ databases">
        <title>Genome sequencing for Formosa sp. PS13.</title>
        <authorList>
            <person name="Park S.-J."/>
        </authorList>
    </citation>
    <scope>NUCLEOTIDE SEQUENCE [LARGE SCALE GENOMIC DNA]</scope>
    <source>
        <strain evidence="3 4">PS13</strain>
    </source>
</reference>
<evidence type="ECO:0000256" key="1">
    <source>
        <dbReference type="ARBA" id="ARBA00006525"/>
    </source>
</evidence>
<evidence type="ECO:0000313" key="3">
    <source>
        <dbReference type="EMBL" id="QDO95300.1"/>
    </source>
</evidence>
<dbReference type="OrthoDB" id="9785707at2"/>
<dbReference type="Pfam" id="PF02481">
    <property type="entry name" value="DNA_processg_A"/>
    <property type="match status" value="1"/>
</dbReference>
<dbReference type="NCBIfam" id="TIGR00732">
    <property type="entry name" value="dprA"/>
    <property type="match status" value="1"/>
</dbReference>
<protein>
    <submittedName>
        <fullName evidence="3">DNA-protecting protein DprA</fullName>
    </submittedName>
</protein>
<dbReference type="RefSeq" id="WP_143382208.1">
    <property type="nucleotide sequence ID" value="NZ_CP041637.1"/>
</dbReference>
<comment type="similarity">
    <text evidence="1">Belongs to the DprA/Smf family.</text>
</comment>
<dbReference type="PANTHER" id="PTHR43022">
    <property type="entry name" value="PROTEIN SMF"/>
    <property type="match status" value="1"/>
</dbReference>
<dbReference type="SUPFAM" id="SSF102405">
    <property type="entry name" value="MCP/YpsA-like"/>
    <property type="match status" value="1"/>
</dbReference>
<evidence type="ECO:0000313" key="4">
    <source>
        <dbReference type="Proteomes" id="UP000319209"/>
    </source>
</evidence>
<dbReference type="InterPro" id="IPR003488">
    <property type="entry name" value="DprA"/>
</dbReference>
<dbReference type="AlphaFoldDB" id="A0A516GV81"/>
<gene>
    <name evidence="3" type="primary">dprA</name>
    <name evidence="3" type="ORF">FNB79_15415</name>
</gene>
<dbReference type="PANTHER" id="PTHR43022:SF1">
    <property type="entry name" value="PROTEIN SMF"/>
    <property type="match status" value="1"/>
</dbReference>